<sequence>MRKRELAQQNIMETSLFLGQLFGIYLVIEGLMLVFRARFLHRVIADFVKTPALRYFAGILVVIMGLLLVLTHNIWEYSWIGLITFISWLILIKGILYLFMDERSVHKMVAGFNNKSSFTILGIIVFILGVWLVRIGFGWM</sequence>
<proteinExistence type="predicted"/>
<name>A0A2H0RE03_9BACT</name>
<gene>
    <name evidence="2" type="ORF">COV10_02590</name>
</gene>
<dbReference type="Proteomes" id="UP000228767">
    <property type="component" value="Unassembled WGS sequence"/>
</dbReference>
<feature type="transmembrane region" description="Helical" evidence="1">
    <location>
        <begin position="52"/>
        <end position="71"/>
    </location>
</feature>
<dbReference type="EMBL" id="PCYI01000019">
    <property type="protein sequence ID" value="PIR44748.1"/>
    <property type="molecule type" value="Genomic_DNA"/>
</dbReference>
<keyword evidence="1" id="KW-0472">Membrane</keyword>
<evidence type="ECO:0000313" key="2">
    <source>
        <dbReference type="EMBL" id="PIR44748.1"/>
    </source>
</evidence>
<keyword evidence="1" id="KW-0812">Transmembrane</keyword>
<comment type="caution">
    <text evidence="2">The sequence shown here is derived from an EMBL/GenBank/DDBJ whole genome shotgun (WGS) entry which is preliminary data.</text>
</comment>
<accession>A0A2H0RE03</accession>
<feature type="transmembrane region" description="Helical" evidence="1">
    <location>
        <begin position="77"/>
        <end position="99"/>
    </location>
</feature>
<evidence type="ECO:0008006" key="4">
    <source>
        <dbReference type="Google" id="ProtNLM"/>
    </source>
</evidence>
<reference evidence="2 3" key="1">
    <citation type="submission" date="2017-09" db="EMBL/GenBank/DDBJ databases">
        <title>Depth-based differentiation of microbial function through sediment-hosted aquifers and enrichment of novel symbionts in the deep terrestrial subsurface.</title>
        <authorList>
            <person name="Probst A.J."/>
            <person name="Ladd B."/>
            <person name="Jarett J.K."/>
            <person name="Geller-Mcgrath D.E."/>
            <person name="Sieber C.M."/>
            <person name="Emerson J.B."/>
            <person name="Anantharaman K."/>
            <person name="Thomas B.C."/>
            <person name="Malmstrom R."/>
            <person name="Stieglmeier M."/>
            <person name="Klingl A."/>
            <person name="Woyke T."/>
            <person name="Ryan C.M."/>
            <person name="Banfield J.F."/>
        </authorList>
    </citation>
    <scope>NUCLEOTIDE SEQUENCE [LARGE SCALE GENOMIC DNA]</scope>
    <source>
        <strain evidence="2">CG10_big_fil_rev_8_21_14_0_10_51_16</strain>
    </source>
</reference>
<protein>
    <recommendedName>
        <fullName evidence="4">Integral membrane protein (PIN domain superfamily)</fullName>
    </recommendedName>
</protein>
<organism evidence="2 3">
    <name type="scientific">Candidatus Vogelbacteria bacterium CG10_big_fil_rev_8_21_14_0_10_51_16</name>
    <dbReference type="NCBI Taxonomy" id="1975045"/>
    <lineage>
        <taxon>Bacteria</taxon>
        <taxon>Candidatus Vogeliibacteriota</taxon>
    </lineage>
</organism>
<dbReference type="AlphaFoldDB" id="A0A2H0RE03"/>
<feature type="transmembrane region" description="Helical" evidence="1">
    <location>
        <begin position="20"/>
        <end position="40"/>
    </location>
</feature>
<keyword evidence="1" id="KW-1133">Transmembrane helix</keyword>
<evidence type="ECO:0000313" key="3">
    <source>
        <dbReference type="Proteomes" id="UP000228767"/>
    </source>
</evidence>
<evidence type="ECO:0000256" key="1">
    <source>
        <dbReference type="SAM" id="Phobius"/>
    </source>
</evidence>
<feature type="transmembrane region" description="Helical" evidence="1">
    <location>
        <begin position="120"/>
        <end position="139"/>
    </location>
</feature>